<organism evidence="2 3">
    <name type="scientific">Aquibaculum arenosum</name>
    <dbReference type="NCBI Taxonomy" id="3032591"/>
    <lineage>
        <taxon>Bacteria</taxon>
        <taxon>Pseudomonadati</taxon>
        <taxon>Pseudomonadota</taxon>
        <taxon>Alphaproteobacteria</taxon>
        <taxon>Rhodospirillales</taxon>
        <taxon>Rhodovibrionaceae</taxon>
        <taxon>Aquibaculum</taxon>
    </lineage>
</organism>
<name>A0ABT5YQS0_9PROT</name>
<evidence type="ECO:0000313" key="2">
    <source>
        <dbReference type="EMBL" id="MDF2096549.1"/>
    </source>
</evidence>
<proteinExistence type="predicted"/>
<feature type="region of interest" description="Disordered" evidence="1">
    <location>
        <begin position="1"/>
        <end position="84"/>
    </location>
</feature>
<gene>
    <name evidence="2" type="ORF">P2G67_11225</name>
</gene>
<dbReference type="InterPro" id="IPR021735">
    <property type="entry name" value="DUF3306"/>
</dbReference>
<dbReference type="EMBL" id="JARHUD010000006">
    <property type="protein sequence ID" value="MDF2096549.1"/>
    <property type="molecule type" value="Genomic_DNA"/>
</dbReference>
<feature type="compositionally biased region" description="Basic and acidic residues" evidence="1">
    <location>
        <begin position="20"/>
        <end position="29"/>
    </location>
</feature>
<dbReference type="Proteomes" id="UP001215503">
    <property type="component" value="Unassembled WGS sequence"/>
</dbReference>
<comment type="caution">
    <text evidence="2">The sequence shown here is derived from an EMBL/GenBank/DDBJ whole genome shotgun (WGS) entry which is preliminary data.</text>
</comment>
<dbReference type="Pfam" id="PF11748">
    <property type="entry name" value="DUF3306"/>
    <property type="match status" value="1"/>
</dbReference>
<sequence>MAHSDDEGFLSRWARRKAQREKDAERRDAVSAAEQAEPTPESAADSLSDAGEGESTLGEETVSAEDLPDPETLGRDDDWTPYLKRNVPSELRVKALRRLWRLDPVYANLDGLVDYAEDYNGPAFTGKPVKTLFQVGRGMVLPEKQEAAEKAAEEDATDATAVPAQELPDSIEAAPVADEEQQNAEALVDSDDPLAVPRVSGDAVEGAPASVDSPAVQGETAENHQKRPRRALARRWGGQ</sequence>
<evidence type="ECO:0000313" key="3">
    <source>
        <dbReference type="Proteomes" id="UP001215503"/>
    </source>
</evidence>
<reference evidence="2 3" key="1">
    <citation type="submission" date="2023-03" db="EMBL/GenBank/DDBJ databases">
        <title>Fodinicurvata sp. CAU 1616 isolated from sea sendiment.</title>
        <authorList>
            <person name="Kim W."/>
        </authorList>
    </citation>
    <scope>NUCLEOTIDE SEQUENCE [LARGE SCALE GENOMIC DNA]</scope>
    <source>
        <strain evidence="2 3">CAU 1616</strain>
    </source>
</reference>
<keyword evidence="3" id="KW-1185">Reference proteome</keyword>
<feature type="region of interest" description="Disordered" evidence="1">
    <location>
        <begin position="146"/>
        <end position="239"/>
    </location>
</feature>
<protein>
    <submittedName>
        <fullName evidence="2">DUF3306 domain-containing protein</fullName>
    </submittedName>
</protein>
<evidence type="ECO:0000256" key="1">
    <source>
        <dbReference type="SAM" id="MobiDB-lite"/>
    </source>
</evidence>
<feature type="compositionally biased region" description="Acidic residues" evidence="1">
    <location>
        <begin position="177"/>
        <end position="192"/>
    </location>
</feature>
<accession>A0ABT5YQS0</accession>
<dbReference type="RefSeq" id="WP_275823085.1">
    <property type="nucleotide sequence ID" value="NZ_JARHUD010000006.1"/>
</dbReference>